<dbReference type="RefSeq" id="WP_058510362.1">
    <property type="nucleotide sequence ID" value="NZ_LNYY01000019.1"/>
</dbReference>
<reference evidence="2 3" key="1">
    <citation type="submission" date="2015-11" db="EMBL/GenBank/DDBJ databases">
        <title>Genomic analysis of 38 Legionella species identifies large and diverse effector repertoires.</title>
        <authorList>
            <person name="Burstein D."/>
            <person name="Amaro F."/>
            <person name="Zusman T."/>
            <person name="Lifshitz Z."/>
            <person name="Cohen O."/>
            <person name="Gilbert J.A."/>
            <person name="Pupko T."/>
            <person name="Shuman H.A."/>
            <person name="Segal G."/>
        </authorList>
    </citation>
    <scope>NUCLEOTIDE SEQUENCE [LARGE SCALE GENOMIC DNA]</scope>
    <source>
        <strain evidence="2 3">IMVS3376</strain>
    </source>
</reference>
<sequence>MFARLRSIIHGDTNTSSPNSALDVESSDVNLKATAPSKESEPSDTPKNTWVFIWNMTAEKVGHAAIQTGGSQPKMTDKDPGFYASIHPYGVPSTGLTSILPLPAHLATNLSEDMETLGASENTGAFDMDQPLVKPNHDAKPLPPDHIYHFKNLNTHMMSQHIQEIQKKVETGEVGYQLFPNVNLLGFFRDSSAFVSQDPIDVEMHRRASKKRTNSNQVYNCTTLVSDVLNQGGLPISRSLIKPWGITPNGLSSEIKDSEEISSQSPQI</sequence>
<accession>A0A0W0ZH03</accession>
<gene>
    <name evidence="2" type="ORF">Lste_1408</name>
</gene>
<name>A0A0W0ZH03_9GAMM</name>
<feature type="region of interest" description="Disordered" evidence="1">
    <location>
        <begin position="1"/>
        <end position="47"/>
    </location>
</feature>
<dbReference type="AlphaFoldDB" id="A0A0W0ZH03"/>
<evidence type="ECO:0000313" key="2">
    <source>
        <dbReference type="EMBL" id="KTD68250.1"/>
    </source>
</evidence>
<evidence type="ECO:0000313" key="3">
    <source>
        <dbReference type="Proteomes" id="UP000054926"/>
    </source>
</evidence>
<dbReference type="OrthoDB" id="5637541at2"/>
<organism evidence="2 3">
    <name type="scientific">Legionella steelei</name>
    <dbReference type="NCBI Taxonomy" id="947033"/>
    <lineage>
        <taxon>Bacteria</taxon>
        <taxon>Pseudomonadati</taxon>
        <taxon>Pseudomonadota</taxon>
        <taxon>Gammaproteobacteria</taxon>
        <taxon>Legionellales</taxon>
        <taxon>Legionellaceae</taxon>
        <taxon>Legionella</taxon>
    </lineage>
</organism>
<keyword evidence="3" id="KW-1185">Reference proteome</keyword>
<proteinExistence type="predicted"/>
<dbReference type="Proteomes" id="UP000054926">
    <property type="component" value="Unassembled WGS sequence"/>
</dbReference>
<evidence type="ECO:0000256" key="1">
    <source>
        <dbReference type="SAM" id="MobiDB-lite"/>
    </source>
</evidence>
<dbReference type="PATRIC" id="fig|947033.5.peg.1499"/>
<dbReference type="EMBL" id="LNYY01000019">
    <property type="protein sequence ID" value="KTD68250.1"/>
    <property type="molecule type" value="Genomic_DNA"/>
</dbReference>
<comment type="caution">
    <text evidence="2">The sequence shown here is derived from an EMBL/GenBank/DDBJ whole genome shotgun (WGS) entry which is preliminary data.</text>
</comment>
<protein>
    <submittedName>
        <fullName evidence="2">Uncharacterized protein</fullName>
    </submittedName>
</protein>